<dbReference type="Gene3D" id="3.40.50.1240">
    <property type="entry name" value="Phosphoglycerate mutase-like"/>
    <property type="match status" value="1"/>
</dbReference>
<gene>
    <name evidence="1" type="ORF">GCM10007301_49380</name>
</gene>
<evidence type="ECO:0000313" key="2">
    <source>
        <dbReference type="Proteomes" id="UP000606044"/>
    </source>
</evidence>
<name>A0A917CBM8_9HYPH</name>
<dbReference type="PANTHER" id="PTHR47623">
    <property type="entry name" value="OS09G0287300 PROTEIN"/>
    <property type="match status" value="1"/>
</dbReference>
<reference evidence="1" key="1">
    <citation type="journal article" date="2014" name="Int. J. Syst. Evol. Microbiol.">
        <title>Complete genome sequence of Corynebacterium casei LMG S-19264T (=DSM 44701T), isolated from a smear-ripened cheese.</title>
        <authorList>
            <consortium name="US DOE Joint Genome Institute (JGI-PGF)"/>
            <person name="Walter F."/>
            <person name="Albersmeier A."/>
            <person name="Kalinowski J."/>
            <person name="Ruckert C."/>
        </authorList>
    </citation>
    <scope>NUCLEOTIDE SEQUENCE</scope>
    <source>
        <strain evidence="1">CCM 7897</strain>
    </source>
</reference>
<keyword evidence="2" id="KW-1185">Reference proteome</keyword>
<dbReference type="SUPFAM" id="SSF53254">
    <property type="entry name" value="Phosphoglycerate mutase-like"/>
    <property type="match status" value="1"/>
</dbReference>
<dbReference type="InterPro" id="IPR013078">
    <property type="entry name" value="His_Pase_superF_clade-1"/>
</dbReference>
<comment type="caution">
    <text evidence="1">The sequence shown here is derived from an EMBL/GenBank/DDBJ whole genome shotgun (WGS) entry which is preliminary data.</text>
</comment>
<accession>A0A917CBM8</accession>
<organism evidence="1 2">
    <name type="scientific">Azorhizobium oxalatiphilum</name>
    <dbReference type="NCBI Taxonomy" id="980631"/>
    <lineage>
        <taxon>Bacteria</taxon>
        <taxon>Pseudomonadati</taxon>
        <taxon>Pseudomonadota</taxon>
        <taxon>Alphaproteobacteria</taxon>
        <taxon>Hyphomicrobiales</taxon>
        <taxon>Xanthobacteraceae</taxon>
        <taxon>Azorhizobium</taxon>
    </lineage>
</organism>
<dbReference type="InterPro" id="IPR029033">
    <property type="entry name" value="His_PPase_superfam"/>
</dbReference>
<dbReference type="SMART" id="SM00855">
    <property type="entry name" value="PGAM"/>
    <property type="match status" value="1"/>
</dbReference>
<evidence type="ECO:0000313" key="1">
    <source>
        <dbReference type="EMBL" id="GGF83435.1"/>
    </source>
</evidence>
<protein>
    <submittedName>
        <fullName evidence="1">Phosphoglycerate mutase</fullName>
    </submittedName>
</protein>
<proteinExistence type="predicted"/>
<dbReference type="Pfam" id="PF00300">
    <property type="entry name" value="His_Phos_1"/>
    <property type="match status" value="1"/>
</dbReference>
<dbReference type="Proteomes" id="UP000606044">
    <property type="component" value="Unassembled WGS sequence"/>
</dbReference>
<dbReference type="EMBL" id="BMCT01000009">
    <property type="protein sequence ID" value="GGF83435.1"/>
    <property type="molecule type" value="Genomic_DNA"/>
</dbReference>
<dbReference type="PANTHER" id="PTHR47623:SF1">
    <property type="entry name" value="OS09G0287300 PROTEIN"/>
    <property type="match status" value="1"/>
</dbReference>
<dbReference type="RefSeq" id="WP_244644647.1">
    <property type="nucleotide sequence ID" value="NZ_BMCT01000009.1"/>
</dbReference>
<dbReference type="AlphaFoldDB" id="A0A917CBM8"/>
<sequence length="189" mass="20985">MVFRFVTLLIQASERSMRRLILLRHAKSDWPDGMTDLDRPLAPRGRLAAPRMGQYLANEGLIPDLVLVSPARRTQETWSLVEPLLPPSMDVEHDGRIYEAPTERLMSVVREQPAQAHVLMLVGHNPGMEGLADLLVAGGSGVARERMQEKFPTGALAVIDLPVDDWADMAEDSGRLDRFVTPRALAVDD</sequence>
<reference evidence="1" key="2">
    <citation type="submission" date="2020-09" db="EMBL/GenBank/DDBJ databases">
        <authorList>
            <person name="Sun Q."/>
            <person name="Sedlacek I."/>
        </authorList>
    </citation>
    <scope>NUCLEOTIDE SEQUENCE</scope>
    <source>
        <strain evidence="1">CCM 7897</strain>
    </source>
</reference>
<dbReference type="CDD" id="cd07067">
    <property type="entry name" value="HP_PGM_like"/>
    <property type="match status" value="1"/>
</dbReference>